<reference evidence="3 4" key="1">
    <citation type="submission" date="2014-11" db="EMBL/GenBank/DDBJ databases">
        <authorList>
            <person name="Zhu J."/>
            <person name="Qi W."/>
            <person name="Song R."/>
        </authorList>
    </citation>
    <scope>NUCLEOTIDE SEQUENCE [LARGE SCALE GENOMIC DNA]</scope>
</reference>
<evidence type="ECO:0000313" key="4">
    <source>
        <dbReference type="Proteomes" id="UP000041254"/>
    </source>
</evidence>
<feature type="compositionally biased region" description="Polar residues" evidence="1">
    <location>
        <begin position="390"/>
        <end position="415"/>
    </location>
</feature>
<feature type="region of interest" description="Disordered" evidence="1">
    <location>
        <begin position="88"/>
        <end position="117"/>
    </location>
</feature>
<keyword evidence="2" id="KW-1133">Transmembrane helix</keyword>
<dbReference type="AlphaFoldDB" id="A0A0G4GN23"/>
<feature type="transmembrane region" description="Helical" evidence="2">
    <location>
        <begin position="783"/>
        <end position="804"/>
    </location>
</feature>
<dbReference type="Proteomes" id="UP000041254">
    <property type="component" value="Unassembled WGS sequence"/>
</dbReference>
<evidence type="ECO:0000313" key="3">
    <source>
        <dbReference type="EMBL" id="CEM31598.1"/>
    </source>
</evidence>
<feature type="transmembrane region" description="Helical" evidence="2">
    <location>
        <begin position="729"/>
        <end position="750"/>
    </location>
</feature>
<feature type="region of interest" description="Disordered" evidence="1">
    <location>
        <begin position="215"/>
        <end position="244"/>
    </location>
</feature>
<feature type="transmembrane region" description="Helical" evidence="2">
    <location>
        <begin position="577"/>
        <end position="595"/>
    </location>
</feature>
<sequence>MVSLLFCCLLCAGCRDSTRHKARSSLQRSINGCVGRRCYHPWWCDFLICRIFGGIYLHCRKREPTLHLQELRTLRAVRNDLLSEGKPLTDVHTAPSSGKSIISLHDEPSPGKPPSKFSTVVRAETTKPTMEEWMNKRLSVEWAEKNVDHQKLRCKVAEEPPSLSDFIKHFHSKRQIKHLLSQESALFETHLAEDVPTFPPNWTTSEEQHVALGGEGRGVDIPAPFSPSALQSGESSPRKRVKRIGSPHASMEFASDEEDHVQSDMSIAESTSAAVDAKDLRAIQRLLQRDKTRKDTRRLESAWVKLISWGSHDKDAKDVSLIKSGVLKEALRKRLLLELQRQQAAAVLIQRSFSAVLERKRQQQQQQQQAAAESLLNPTIVGRPQTVTSLDNIAGQPQDTSADGTATDTEITSPISLGRDEKVNVIGSFFDSSPVSRSSQPGEISADAAGAEAPLPATVAPGWSEGVDAVEQGDTESSRPELRRESTKSVMIAISSSPDDRPQLKRGSTQLADRRKSVTELWIDVNAEVELMVTRTLRRVEYVEWGAPKMFREVCRRDHPLLKLFILNPTFTAVQRTLFFGSISLGILTMCAVFFDQGRYSRRQDDSTVLMAWQSGGIGWLLTLRQIAVLLWSILLSKPIPLTLLFLFRKAVPHIMPSATRQEIQYGATPRNLRAQRKMTAQKLSSIHTRRLTVMTPRRIADLTGRHSGHFSLDRKIAVLSRWRLKERIGITIGLLYWFACCSFLLLFAFSSQLAESGLEGQPTYVIYQDFVMVCSVEFLNSFILQPIIFFCLLSFLLMAVLRVGSFDWVVWMMPHWFDFTFSGAQSLHELTVQLHAISDTHELTRGLVGFAGLNIDSVGMVQDVFSF</sequence>
<evidence type="ECO:0000256" key="2">
    <source>
        <dbReference type="SAM" id="Phobius"/>
    </source>
</evidence>
<keyword evidence="2" id="KW-0812">Transmembrane</keyword>
<evidence type="ECO:0000256" key="1">
    <source>
        <dbReference type="SAM" id="MobiDB-lite"/>
    </source>
</evidence>
<keyword evidence="2" id="KW-0472">Membrane</keyword>
<dbReference type="VEuPathDB" id="CryptoDB:Vbra_6328"/>
<name>A0A0G4GN23_VITBC</name>
<dbReference type="InParanoid" id="A0A0G4GN23"/>
<feature type="region of interest" description="Disordered" evidence="1">
    <location>
        <begin position="390"/>
        <end position="416"/>
    </location>
</feature>
<dbReference type="PhylomeDB" id="A0A0G4GN23"/>
<keyword evidence="4" id="KW-1185">Reference proteome</keyword>
<dbReference type="EMBL" id="CDMY01000728">
    <property type="protein sequence ID" value="CEM31598.1"/>
    <property type="molecule type" value="Genomic_DNA"/>
</dbReference>
<organism evidence="3 4">
    <name type="scientific">Vitrella brassicaformis (strain CCMP3155)</name>
    <dbReference type="NCBI Taxonomy" id="1169540"/>
    <lineage>
        <taxon>Eukaryota</taxon>
        <taxon>Sar</taxon>
        <taxon>Alveolata</taxon>
        <taxon>Colpodellida</taxon>
        <taxon>Vitrellaceae</taxon>
        <taxon>Vitrella</taxon>
    </lineage>
</organism>
<accession>A0A0G4GN23</accession>
<proteinExistence type="predicted"/>
<protein>
    <submittedName>
        <fullName evidence="3">Uncharacterized protein</fullName>
    </submittedName>
</protein>
<gene>
    <name evidence="3" type="ORF">Vbra_6328</name>
</gene>